<proteinExistence type="predicted"/>
<dbReference type="KEGG" id="ccp:CHC_T00006143001"/>
<dbReference type="Gramene" id="CDF38408">
    <property type="protein sequence ID" value="CDF38408"/>
    <property type="gene ID" value="CHC_T00006143001"/>
</dbReference>
<dbReference type="RefSeq" id="XP_005718301.1">
    <property type="nucleotide sequence ID" value="XM_005718244.1"/>
</dbReference>
<dbReference type="EMBL" id="HG001932">
    <property type="protein sequence ID" value="CDF38408.1"/>
    <property type="molecule type" value="Genomic_DNA"/>
</dbReference>
<evidence type="ECO:0000313" key="2">
    <source>
        <dbReference type="Proteomes" id="UP000012073"/>
    </source>
</evidence>
<name>R7QKW2_CHOCR</name>
<reference evidence="2" key="1">
    <citation type="journal article" date="2013" name="Proc. Natl. Acad. Sci. U.S.A.">
        <title>Genome structure and metabolic features in the red seaweed Chondrus crispus shed light on evolution of the Archaeplastida.</title>
        <authorList>
            <person name="Collen J."/>
            <person name="Porcel B."/>
            <person name="Carre W."/>
            <person name="Ball S.G."/>
            <person name="Chaparro C."/>
            <person name="Tonon T."/>
            <person name="Barbeyron T."/>
            <person name="Michel G."/>
            <person name="Noel B."/>
            <person name="Valentin K."/>
            <person name="Elias M."/>
            <person name="Artiguenave F."/>
            <person name="Arun A."/>
            <person name="Aury J.M."/>
            <person name="Barbosa-Neto J.F."/>
            <person name="Bothwell J.H."/>
            <person name="Bouget F.Y."/>
            <person name="Brillet L."/>
            <person name="Cabello-Hurtado F."/>
            <person name="Capella-Gutierrez S."/>
            <person name="Charrier B."/>
            <person name="Cladiere L."/>
            <person name="Cock J.M."/>
            <person name="Coelho S.M."/>
            <person name="Colleoni C."/>
            <person name="Czjzek M."/>
            <person name="Da Silva C."/>
            <person name="Delage L."/>
            <person name="Denoeud F."/>
            <person name="Deschamps P."/>
            <person name="Dittami S.M."/>
            <person name="Gabaldon T."/>
            <person name="Gachon C.M."/>
            <person name="Groisillier A."/>
            <person name="Herve C."/>
            <person name="Jabbari K."/>
            <person name="Katinka M."/>
            <person name="Kloareg B."/>
            <person name="Kowalczyk N."/>
            <person name="Labadie K."/>
            <person name="Leblanc C."/>
            <person name="Lopez P.J."/>
            <person name="McLachlan D.H."/>
            <person name="Meslet-Cladiere L."/>
            <person name="Moustafa A."/>
            <person name="Nehr Z."/>
            <person name="Nyvall Collen P."/>
            <person name="Panaud O."/>
            <person name="Partensky F."/>
            <person name="Poulain J."/>
            <person name="Rensing S.A."/>
            <person name="Rousvoal S."/>
            <person name="Samson G."/>
            <person name="Symeonidi A."/>
            <person name="Weissenbach J."/>
            <person name="Zambounis A."/>
            <person name="Wincker P."/>
            <person name="Boyen C."/>
        </authorList>
    </citation>
    <scope>NUCLEOTIDE SEQUENCE [LARGE SCALE GENOMIC DNA]</scope>
    <source>
        <strain evidence="2">cv. Stackhouse</strain>
    </source>
</reference>
<evidence type="ECO:0000313" key="1">
    <source>
        <dbReference type="EMBL" id="CDF38408.1"/>
    </source>
</evidence>
<gene>
    <name evidence="1" type="ORF">CHC_T00006143001</name>
</gene>
<dbReference type="Proteomes" id="UP000012073">
    <property type="component" value="Unassembled WGS sequence"/>
</dbReference>
<keyword evidence="2" id="KW-1185">Reference proteome</keyword>
<sequence>MHLKQCFSTSFQRRALKAEHQQECHERFSLMLLHLQYERMI</sequence>
<dbReference type="AlphaFoldDB" id="R7QKW2"/>
<protein>
    <submittedName>
        <fullName evidence="1">Uncharacterized protein</fullName>
    </submittedName>
</protein>
<accession>R7QKW2</accession>
<dbReference type="GeneID" id="17326017"/>
<organism evidence="1 2">
    <name type="scientific">Chondrus crispus</name>
    <name type="common">Carrageen Irish moss</name>
    <name type="synonym">Polymorpha crispa</name>
    <dbReference type="NCBI Taxonomy" id="2769"/>
    <lineage>
        <taxon>Eukaryota</taxon>
        <taxon>Rhodophyta</taxon>
        <taxon>Florideophyceae</taxon>
        <taxon>Rhodymeniophycidae</taxon>
        <taxon>Gigartinales</taxon>
        <taxon>Gigartinaceae</taxon>
        <taxon>Chondrus</taxon>
    </lineage>
</organism>